<dbReference type="Proteomes" id="UP000276133">
    <property type="component" value="Unassembled WGS sequence"/>
</dbReference>
<feature type="coiled-coil region" evidence="1">
    <location>
        <begin position="169"/>
        <end position="203"/>
    </location>
</feature>
<sequence length="217" mass="25497">MANLDESELEELDDEVSEMMPIVRQPKRSLSKATVAETEPELDLMKNRVERFLSIVELPPEVLLLQQKFAHEQEKKAKKKGSKEKSEIAEKNKNNNIRHYHDGSGLSQGARADIIKEIIKNFDMENYVNNFIEKNVIEVKLSQDKPEYRSVRDQLLKLMKSDVIRINDKNYMRNLSKRLEENYQNEQEKILDELAEKEKKRERNLIAHGLIDEPYDS</sequence>
<evidence type="ECO:0000313" key="3">
    <source>
        <dbReference type="EMBL" id="RNA35071.1"/>
    </source>
</evidence>
<feature type="region of interest" description="Disordered" evidence="2">
    <location>
        <begin position="74"/>
        <end position="104"/>
    </location>
</feature>
<dbReference type="AlphaFoldDB" id="A0A3M7SH32"/>
<organism evidence="3 4">
    <name type="scientific">Brachionus plicatilis</name>
    <name type="common">Marine rotifer</name>
    <name type="synonym">Brachionus muelleri</name>
    <dbReference type="NCBI Taxonomy" id="10195"/>
    <lineage>
        <taxon>Eukaryota</taxon>
        <taxon>Metazoa</taxon>
        <taxon>Spiralia</taxon>
        <taxon>Gnathifera</taxon>
        <taxon>Rotifera</taxon>
        <taxon>Eurotatoria</taxon>
        <taxon>Monogononta</taxon>
        <taxon>Pseudotrocha</taxon>
        <taxon>Ploima</taxon>
        <taxon>Brachionidae</taxon>
        <taxon>Brachionus</taxon>
    </lineage>
</organism>
<protein>
    <submittedName>
        <fullName evidence="3">Uncharacterized protein</fullName>
    </submittedName>
</protein>
<proteinExistence type="predicted"/>
<dbReference type="EMBL" id="REGN01001376">
    <property type="protein sequence ID" value="RNA35071.1"/>
    <property type="molecule type" value="Genomic_DNA"/>
</dbReference>
<dbReference type="OrthoDB" id="6150133at2759"/>
<feature type="compositionally biased region" description="Basic and acidic residues" evidence="2">
    <location>
        <begin position="83"/>
        <end position="93"/>
    </location>
</feature>
<evidence type="ECO:0000313" key="4">
    <source>
        <dbReference type="Proteomes" id="UP000276133"/>
    </source>
</evidence>
<feature type="compositionally biased region" description="Acidic residues" evidence="2">
    <location>
        <begin position="1"/>
        <end position="17"/>
    </location>
</feature>
<name>A0A3M7SH32_BRAPC</name>
<gene>
    <name evidence="3" type="ORF">BpHYR1_051925</name>
</gene>
<evidence type="ECO:0000256" key="2">
    <source>
        <dbReference type="SAM" id="MobiDB-lite"/>
    </source>
</evidence>
<keyword evidence="1" id="KW-0175">Coiled coil</keyword>
<evidence type="ECO:0000256" key="1">
    <source>
        <dbReference type="SAM" id="Coils"/>
    </source>
</evidence>
<feature type="region of interest" description="Disordered" evidence="2">
    <location>
        <begin position="1"/>
        <end position="30"/>
    </location>
</feature>
<accession>A0A3M7SH32</accession>
<comment type="caution">
    <text evidence="3">The sequence shown here is derived from an EMBL/GenBank/DDBJ whole genome shotgun (WGS) entry which is preliminary data.</text>
</comment>
<keyword evidence="4" id="KW-1185">Reference proteome</keyword>
<reference evidence="3 4" key="1">
    <citation type="journal article" date="2018" name="Sci. Rep.">
        <title>Genomic signatures of local adaptation to the degree of environmental predictability in rotifers.</title>
        <authorList>
            <person name="Franch-Gras L."/>
            <person name="Hahn C."/>
            <person name="Garcia-Roger E.M."/>
            <person name="Carmona M.J."/>
            <person name="Serra M."/>
            <person name="Gomez A."/>
        </authorList>
    </citation>
    <scope>NUCLEOTIDE SEQUENCE [LARGE SCALE GENOMIC DNA]</scope>
    <source>
        <strain evidence="3">HYR1</strain>
    </source>
</reference>